<dbReference type="AlphaFoldDB" id="W9GN33"/>
<dbReference type="Proteomes" id="UP000019494">
    <property type="component" value="Unassembled WGS sequence"/>
</dbReference>
<gene>
    <name evidence="1" type="ORF">N864_01045</name>
</gene>
<dbReference type="PIRSF" id="PIRSF028451">
    <property type="entry name" value="UCP028451"/>
    <property type="match status" value="1"/>
</dbReference>
<dbReference type="PATRIC" id="fig|584657.3.peg.318"/>
<dbReference type="OrthoDB" id="9794241at2"/>
<dbReference type="Pfam" id="PF09365">
    <property type="entry name" value="DUF2461"/>
    <property type="match status" value="1"/>
</dbReference>
<dbReference type="PANTHER" id="PTHR36452">
    <property type="entry name" value="CHROMOSOME 12, WHOLE GENOME SHOTGUN SEQUENCE"/>
    <property type="match status" value="1"/>
</dbReference>
<name>W9GN33_9MICO</name>
<evidence type="ECO:0008006" key="3">
    <source>
        <dbReference type="Google" id="ProtNLM"/>
    </source>
</evidence>
<keyword evidence="2" id="KW-1185">Reference proteome</keyword>
<protein>
    <recommendedName>
        <fullName evidence="3">TIGR02453 family protein</fullName>
    </recommendedName>
</protein>
<dbReference type="InterPro" id="IPR015996">
    <property type="entry name" value="UCP028451"/>
</dbReference>
<proteinExistence type="predicted"/>
<organism evidence="1 2">
    <name type="scientific">Intrasporangium chromatireducens Q5-1</name>
    <dbReference type="NCBI Taxonomy" id="584657"/>
    <lineage>
        <taxon>Bacteria</taxon>
        <taxon>Bacillati</taxon>
        <taxon>Actinomycetota</taxon>
        <taxon>Actinomycetes</taxon>
        <taxon>Micrococcales</taxon>
        <taxon>Intrasporangiaceae</taxon>
        <taxon>Intrasporangium</taxon>
    </lineage>
</organism>
<dbReference type="NCBIfam" id="TIGR02453">
    <property type="entry name" value="TIGR02453 family protein"/>
    <property type="match status" value="1"/>
</dbReference>
<sequence length="217" mass="24100">MTFTGLPHAAVEFYVALEENNTREFWHAERETYEREVRGPMAALLAALEDEFGPGRVFRPNRNLRFSRDKSPYKTHQGVFVGVGPRVGWYAEVSADGFRVGAGAYHLDPPALASFRRAVDSPAGGELARLVTTLAASGWEVGGDRLKSAPRGWSRDHPRIELLRHRSLSVSRWVTDADLVTTPALAVHVRDSWRDVRPLVEWVSDVVTTPGDPQDGA</sequence>
<evidence type="ECO:0000313" key="2">
    <source>
        <dbReference type="Proteomes" id="UP000019494"/>
    </source>
</evidence>
<dbReference type="EMBL" id="AWQS01000006">
    <property type="protein sequence ID" value="EWT07681.1"/>
    <property type="molecule type" value="Genomic_DNA"/>
</dbReference>
<evidence type="ECO:0000313" key="1">
    <source>
        <dbReference type="EMBL" id="EWT07681.1"/>
    </source>
</evidence>
<reference evidence="2" key="1">
    <citation type="submission" date="2013-08" db="EMBL/GenBank/DDBJ databases">
        <title>Intrasporangium oryzae NRRL B-24470.</title>
        <authorList>
            <person name="Liu H."/>
            <person name="Wang G."/>
        </authorList>
    </citation>
    <scope>NUCLEOTIDE SEQUENCE [LARGE SCALE GENOMIC DNA]</scope>
    <source>
        <strain evidence="2">Q5-1</strain>
    </source>
</reference>
<accession>W9GN33</accession>
<dbReference type="RefSeq" id="WP_034712631.1">
    <property type="nucleotide sequence ID" value="NZ_AWQS01000006.1"/>
</dbReference>
<dbReference type="InterPro" id="IPR012808">
    <property type="entry name" value="CHP02453"/>
</dbReference>
<comment type="caution">
    <text evidence="1">The sequence shown here is derived from an EMBL/GenBank/DDBJ whole genome shotgun (WGS) entry which is preliminary data.</text>
</comment>
<dbReference type="PANTHER" id="PTHR36452:SF1">
    <property type="entry name" value="DUF2461 DOMAIN-CONTAINING PROTEIN"/>
    <property type="match status" value="1"/>
</dbReference>